<feature type="region of interest" description="Disordered" evidence="1">
    <location>
        <begin position="133"/>
        <end position="166"/>
    </location>
</feature>
<reference evidence="2 3" key="1">
    <citation type="journal article" date="2012" name="Genome Biol.">
        <title>Genome and low-iron response of an oceanic diatom adapted to chronic iron limitation.</title>
        <authorList>
            <person name="Lommer M."/>
            <person name="Specht M."/>
            <person name="Roy A.S."/>
            <person name="Kraemer L."/>
            <person name="Andreson R."/>
            <person name="Gutowska M.A."/>
            <person name="Wolf J."/>
            <person name="Bergner S.V."/>
            <person name="Schilhabel M.B."/>
            <person name="Klostermeier U.C."/>
            <person name="Beiko R.G."/>
            <person name="Rosenstiel P."/>
            <person name="Hippler M."/>
            <person name="Laroche J."/>
        </authorList>
    </citation>
    <scope>NUCLEOTIDE SEQUENCE [LARGE SCALE GENOMIC DNA]</scope>
    <source>
        <strain evidence="2 3">CCMP1005</strain>
    </source>
</reference>
<comment type="caution">
    <text evidence="2">The sequence shown here is derived from an EMBL/GenBank/DDBJ whole genome shotgun (WGS) entry which is preliminary data.</text>
</comment>
<proteinExistence type="predicted"/>
<evidence type="ECO:0000313" key="3">
    <source>
        <dbReference type="Proteomes" id="UP000266841"/>
    </source>
</evidence>
<evidence type="ECO:0000256" key="1">
    <source>
        <dbReference type="SAM" id="MobiDB-lite"/>
    </source>
</evidence>
<evidence type="ECO:0000313" key="2">
    <source>
        <dbReference type="EMBL" id="EJK58097.1"/>
    </source>
</evidence>
<dbReference type="Proteomes" id="UP000266841">
    <property type="component" value="Unassembled WGS sequence"/>
</dbReference>
<name>K0SHV1_THAOC</name>
<organism evidence="2 3">
    <name type="scientific">Thalassiosira oceanica</name>
    <name type="common">Marine diatom</name>
    <dbReference type="NCBI Taxonomy" id="159749"/>
    <lineage>
        <taxon>Eukaryota</taxon>
        <taxon>Sar</taxon>
        <taxon>Stramenopiles</taxon>
        <taxon>Ochrophyta</taxon>
        <taxon>Bacillariophyta</taxon>
        <taxon>Coscinodiscophyceae</taxon>
        <taxon>Thalassiosirophycidae</taxon>
        <taxon>Thalassiosirales</taxon>
        <taxon>Thalassiosiraceae</taxon>
        <taxon>Thalassiosira</taxon>
    </lineage>
</organism>
<dbReference type="AlphaFoldDB" id="K0SHV1"/>
<sequence length="194" mass="21294">MNWEVLGKRAVSTPDRSRAEVAVLDFWRNNRLTSDSSISNQKQYAIQYATLKECTLGRGILPVQSVPIYSSACKALLLINTRVRLGFLDFEDMSCDASFALIPVTSKPSISTRMSPMATLFLRGLLFATADTTAQSAPSRKMPIRPAGGHHRHSPAPRRVALGPDARRRIEPHVLEALVVPEDYPPPAAEGAAR</sequence>
<keyword evidence="3" id="KW-1185">Reference proteome</keyword>
<protein>
    <submittedName>
        <fullName evidence="2">Uncharacterized protein</fullName>
    </submittedName>
</protein>
<dbReference type="EMBL" id="AGNL01026190">
    <property type="protein sequence ID" value="EJK58097.1"/>
    <property type="molecule type" value="Genomic_DNA"/>
</dbReference>
<accession>K0SHV1</accession>
<gene>
    <name evidence="2" type="ORF">THAOC_21803</name>
</gene>
<feature type="non-terminal residue" evidence="2">
    <location>
        <position position="194"/>
    </location>
</feature>